<feature type="domain" description="Dynein axonemal assembly factor 5 TPR repeats" evidence="4">
    <location>
        <begin position="16"/>
        <end position="301"/>
    </location>
</feature>
<dbReference type="GeneID" id="105361363"/>
<dbReference type="PROSITE" id="PS50077">
    <property type="entry name" value="HEAT_REPEAT"/>
    <property type="match status" value="1"/>
</dbReference>
<dbReference type="SUPFAM" id="SSF48371">
    <property type="entry name" value="ARM repeat"/>
    <property type="match status" value="2"/>
</dbReference>
<name>A0AAJ6YEX4_9HYME</name>
<dbReference type="Proteomes" id="UP000695007">
    <property type="component" value="Unplaced"/>
</dbReference>
<accession>A0AAJ6YEX4</accession>
<dbReference type="PANTHER" id="PTHR16216">
    <property type="entry name" value="DYNEIN ASSEMBLY FACTOR 5, AXONEMAL"/>
    <property type="match status" value="1"/>
</dbReference>
<dbReference type="InterPro" id="IPR016024">
    <property type="entry name" value="ARM-type_fold"/>
</dbReference>
<organism evidence="5 6">
    <name type="scientific">Ceratosolen solmsi marchali</name>
    <dbReference type="NCBI Taxonomy" id="326594"/>
    <lineage>
        <taxon>Eukaryota</taxon>
        <taxon>Metazoa</taxon>
        <taxon>Ecdysozoa</taxon>
        <taxon>Arthropoda</taxon>
        <taxon>Hexapoda</taxon>
        <taxon>Insecta</taxon>
        <taxon>Pterygota</taxon>
        <taxon>Neoptera</taxon>
        <taxon>Endopterygota</taxon>
        <taxon>Hymenoptera</taxon>
        <taxon>Apocrita</taxon>
        <taxon>Proctotrupomorpha</taxon>
        <taxon>Chalcidoidea</taxon>
        <taxon>Agaonidae</taxon>
        <taxon>Agaoninae</taxon>
        <taxon>Ceratosolen</taxon>
    </lineage>
</organism>
<dbReference type="GO" id="GO:0003341">
    <property type="term" value="P:cilium movement"/>
    <property type="evidence" value="ECO:0007669"/>
    <property type="project" value="TreeGrafter"/>
</dbReference>
<evidence type="ECO:0000313" key="5">
    <source>
        <dbReference type="Proteomes" id="UP000695007"/>
    </source>
</evidence>
<dbReference type="InterPro" id="IPR057978">
    <property type="entry name" value="TPR_DAAF5"/>
</dbReference>
<dbReference type="Pfam" id="PF02985">
    <property type="entry name" value="HEAT"/>
    <property type="match status" value="1"/>
</dbReference>
<gene>
    <name evidence="6" type="primary">LOC105361363</name>
</gene>
<keyword evidence="5" id="KW-1185">Reference proteome</keyword>
<dbReference type="KEGG" id="csol:105361363"/>
<dbReference type="InterPro" id="IPR021133">
    <property type="entry name" value="HEAT_type_2"/>
</dbReference>
<dbReference type="Gene3D" id="1.25.10.10">
    <property type="entry name" value="Leucine-rich Repeat Variant"/>
    <property type="match status" value="3"/>
</dbReference>
<feature type="repeat" description="HEAT" evidence="2">
    <location>
        <begin position="737"/>
        <end position="775"/>
    </location>
</feature>
<dbReference type="InterPro" id="IPR000357">
    <property type="entry name" value="HEAT"/>
</dbReference>
<dbReference type="GO" id="GO:0005737">
    <property type="term" value="C:cytoplasm"/>
    <property type="evidence" value="ECO:0007669"/>
    <property type="project" value="TreeGrafter"/>
</dbReference>
<proteinExistence type="predicted"/>
<dbReference type="Pfam" id="PF25757">
    <property type="entry name" value="TPR_DNAAF5"/>
    <property type="match status" value="1"/>
</dbReference>
<dbReference type="InterPro" id="IPR056497">
    <property type="entry name" value="HEAT_DAAF5"/>
</dbReference>
<dbReference type="RefSeq" id="XP_011496819.1">
    <property type="nucleotide sequence ID" value="XM_011498517.1"/>
</dbReference>
<protein>
    <submittedName>
        <fullName evidence="6">Dynein assembly factor 5, axonemal</fullName>
    </submittedName>
</protein>
<dbReference type="GO" id="GO:0045505">
    <property type="term" value="F:dynein intermediate chain binding"/>
    <property type="evidence" value="ECO:0007669"/>
    <property type="project" value="TreeGrafter"/>
</dbReference>
<keyword evidence="1" id="KW-0677">Repeat</keyword>
<feature type="domain" description="Dynein axonemal assembly factor 5 HEAT-repeat" evidence="3">
    <location>
        <begin position="312"/>
        <end position="504"/>
    </location>
</feature>
<evidence type="ECO:0000259" key="3">
    <source>
        <dbReference type="Pfam" id="PF24573"/>
    </source>
</evidence>
<sequence length="850" mass="98362">MSQLIDMQHSKICSFLQTEDKLKRKNALQEILKNVLMPLETLDEKSSLELWEVLHRPVVRILHDQAEACRDLALDILKKFLLYLPCSDKNIIYIIPIMTKRLGSQELIEQSEEVRLKCVILLRAIVFKYQNKMKAYFEDYVTILTRTVTDKYPDVKKESCYCICDLAKAIPSDFYSRSESFIKPILINISHQHYKIRTITVETLGAVLLYGNSKLIESVSGPLAERLFDQSGAVRTAVIEVVGKWMTDLKDRYSWWYKLLPLLLTGINDVVSEIREKATTLWMSVGEQYMKENESDKKFKDKMDFLPDDLPHYPPNINRPNLGCRTIVQQNLSKLITAISRELTDWMADIKVRAAQLLCILVLNVEQDVTQHIPKLLSPMIRACNDEDKRVVENIEMAAEYMGYFVPPNIYCDLVIPAIEENPTPGHLKIFAAILKGSMQETLAPELLRIGNFLQENYICQSRKFLYQIELLNSCRSLLNVCKEDCNKIADQLFTVIFTTLATSTELLIKEIAIELLELQAKLENFENLNQLFCKHIRITLSAIQYSPESWILHSYEFYIFQACLTYAKTASYENLDLIHPIFKNTTNVDGDKKVRMKQYILLSEYLQQWDKPLINDTAFIDFANMILETVIIPGLTWAAGRSAEAIRTASVCCLCALLNKIVDNCEEDENKMHKQKKFVISVEHFGWLFEKVRPILIKLMEDDAFKTRLYSLQAMCLVINIGQEMGYIKEDHIHQISPEILTHLEDSHDEVRLAAIEALREIWRVLPKDYDLSFSYVHIEYVYTKTLTHLDDPAEKFQKQTLDCLIELMKIHPELLIEKIQSSRSNFINQKALDQLITSAQNSLKEKSS</sequence>
<dbReference type="CTD" id="54919"/>
<dbReference type="PANTHER" id="PTHR16216:SF2">
    <property type="entry name" value="DYNEIN AXONEMAL ASSEMBLY FACTOR 5"/>
    <property type="match status" value="1"/>
</dbReference>
<dbReference type="AlphaFoldDB" id="A0AAJ6YEX4"/>
<dbReference type="InterPro" id="IPR052623">
    <property type="entry name" value="DAAF5"/>
</dbReference>
<dbReference type="Pfam" id="PF24573">
    <property type="entry name" value="HEAT_DAAF5"/>
    <property type="match status" value="1"/>
</dbReference>
<evidence type="ECO:0000259" key="4">
    <source>
        <dbReference type="Pfam" id="PF25757"/>
    </source>
</evidence>
<reference evidence="6" key="1">
    <citation type="submission" date="2025-08" db="UniProtKB">
        <authorList>
            <consortium name="RefSeq"/>
        </authorList>
    </citation>
    <scope>IDENTIFICATION</scope>
</reference>
<evidence type="ECO:0000256" key="2">
    <source>
        <dbReference type="PROSITE-ProRule" id="PRU00103"/>
    </source>
</evidence>
<evidence type="ECO:0000313" key="6">
    <source>
        <dbReference type="RefSeq" id="XP_011496819.1"/>
    </source>
</evidence>
<dbReference type="GO" id="GO:0036158">
    <property type="term" value="P:outer dynein arm assembly"/>
    <property type="evidence" value="ECO:0007669"/>
    <property type="project" value="TreeGrafter"/>
</dbReference>
<dbReference type="InterPro" id="IPR011989">
    <property type="entry name" value="ARM-like"/>
</dbReference>
<dbReference type="GO" id="GO:0036159">
    <property type="term" value="P:inner dynein arm assembly"/>
    <property type="evidence" value="ECO:0007669"/>
    <property type="project" value="TreeGrafter"/>
</dbReference>
<evidence type="ECO:0000256" key="1">
    <source>
        <dbReference type="ARBA" id="ARBA00022737"/>
    </source>
</evidence>